<evidence type="ECO:0000256" key="3">
    <source>
        <dbReference type="ARBA" id="ARBA00022801"/>
    </source>
</evidence>
<protein>
    <recommendedName>
        <fullName evidence="2">N-acetylmuramoyl-L-alanine amidase</fullName>
        <ecNumber evidence="2">3.5.1.28</ecNumber>
    </recommendedName>
</protein>
<dbReference type="Gene3D" id="2.60.40.3500">
    <property type="match status" value="1"/>
</dbReference>
<dbReference type="AlphaFoldDB" id="A0A1G6WYB8"/>
<dbReference type="GO" id="GO:0008745">
    <property type="term" value="F:N-acetylmuramoyl-L-alanine amidase activity"/>
    <property type="evidence" value="ECO:0007669"/>
    <property type="project" value="UniProtKB-EC"/>
</dbReference>
<reference evidence="5 6" key="1">
    <citation type="submission" date="2016-10" db="EMBL/GenBank/DDBJ databases">
        <authorList>
            <person name="de Groot N.N."/>
        </authorList>
    </citation>
    <scope>NUCLEOTIDE SEQUENCE [LARGE SCALE GENOMIC DNA]</scope>
    <source>
        <strain evidence="5 6">CGMCC 1.9109</strain>
    </source>
</reference>
<evidence type="ECO:0000259" key="4">
    <source>
        <dbReference type="SMART" id="SM00646"/>
    </source>
</evidence>
<dbReference type="RefSeq" id="WP_068306528.1">
    <property type="nucleotide sequence ID" value="NZ_FNAK01000002.1"/>
</dbReference>
<dbReference type="Pfam" id="PF01520">
    <property type="entry name" value="Amidase_3"/>
    <property type="match status" value="1"/>
</dbReference>
<evidence type="ECO:0000313" key="5">
    <source>
        <dbReference type="EMBL" id="SDD70809.1"/>
    </source>
</evidence>
<accession>A0A1G6WYB8</accession>
<name>A0A1G6WYB8_9PROT</name>
<dbReference type="InterPro" id="IPR021731">
    <property type="entry name" value="AMIN_dom"/>
</dbReference>
<dbReference type="EMBL" id="FNAK01000002">
    <property type="protein sequence ID" value="SDD70809.1"/>
    <property type="molecule type" value="Genomic_DNA"/>
</dbReference>
<feature type="domain" description="MurNAc-LAA" evidence="4">
    <location>
        <begin position="234"/>
        <end position="388"/>
    </location>
</feature>
<dbReference type="SUPFAM" id="SSF53187">
    <property type="entry name" value="Zn-dependent exopeptidases"/>
    <property type="match status" value="1"/>
</dbReference>
<dbReference type="PANTHER" id="PTHR30404:SF0">
    <property type="entry name" value="N-ACETYLMURAMOYL-L-ALANINE AMIDASE AMIC"/>
    <property type="match status" value="1"/>
</dbReference>
<dbReference type="PANTHER" id="PTHR30404">
    <property type="entry name" value="N-ACETYLMURAMOYL-L-ALANINE AMIDASE"/>
    <property type="match status" value="1"/>
</dbReference>
<dbReference type="InterPro" id="IPR050695">
    <property type="entry name" value="N-acetylmuramoyl_amidase_3"/>
</dbReference>
<gene>
    <name evidence="5" type="ORF">SAMN04488071_1266</name>
</gene>
<dbReference type="InterPro" id="IPR002508">
    <property type="entry name" value="MurNAc-LAA_cat"/>
</dbReference>
<organism evidence="5 6">
    <name type="scientific">Kordiimonas lacus</name>
    <dbReference type="NCBI Taxonomy" id="637679"/>
    <lineage>
        <taxon>Bacteria</taxon>
        <taxon>Pseudomonadati</taxon>
        <taxon>Pseudomonadota</taxon>
        <taxon>Alphaproteobacteria</taxon>
        <taxon>Kordiimonadales</taxon>
        <taxon>Kordiimonadaceae</taxon>
        <taxon>Kordiimonas</taxon>
    </lineage>
</organism>
<keyword evidence="3" id="KW-0378">Hydrolase</keyword>
<dbReference type="EC" id="3.5.1.28" evidence="2"/>
<dbReference type="Pfam" id="PF11741">
    <property type="entry name" value="AMIN"/>
    <property type="match status" value="1"/>
</dbReference>
<dbReference type="GO" id="GO:0030288">
    <property type="term" value="C:outer membrane-bounded periplasmic space"/>
    <property type="evidence" value="ECO:0007669"/>
    <property type="project" value="TreeGrafter"/>
</dbReference>
<comment type="catalytic activity">
    <reaction evidence="1">
        <text>Hydrolyzes the link between N-acetylmuramoyl residues and L-amino acid residues in certain cell-wall glycopeptides.</text>
        <dbReference type="EC" id="3.5.1.28"/>
    </reaction>
</comment>
<dbReference type="SMART" id="SM00646">
    <property type="entry name" value="Ami_3"/>
    <property type="match status" value="1"/>
</dbReference>
<sequence>MVLRSLQLLFLSLSILLGGSGALFAKDIDISGIRFGQNGNVTRFVLDVSEKAEPSIFLLADPYRVVIDLPEADWRASDSVKASGAVDGFRHGLFSPGIYRIVLDLKDPAVIKSSFHLPPRGGYGHRLVLDLETTSRDRFLVAVKDSKKARPVIVAKATPEVVSPRRSVTGKRVIVIDPGHGGPDPGNLGVIGVHEKVIVLAIARAVRDELVSTGRYDVRMTRDRDIFWPVRERFRIARRHGADLFISIHADSINRPDVKGGSVYNLSETASDKEAARLAARENKSDVIAGVNLEQADDEVSSILIDLAQRETMNFSAQFAAILVSELERDVPMLRRAHRFANLGMLKAPDVPSVLLEAGYLTNKQNARFLNSRDGQRRIAKAVRRAIDRYFEQMVALGR</sequence>
<dbReference type="Proteomes" id="UP000183685">
    <property type="component" value="Unassembled WGS sequence"/>
</dbReference>
<dbReference type="OrthoDB" id="9806267at2"/>
<dbReference type="STRING" id="637679.GCA_001550055_02983"/>
<proteinExistence type="predicted"/>
<dbReference type="CDD" id="cd02696">
    <property type="entry name" value="MurNAc-LAA"/>
    <property type="match status" value="1"/>
</dbReference>
<keyword evidence="6" id="KW-1185">Reference proteome</keyword>
<dbReference type="Gene3D" id="3.40.630.40">
    <property type="entry name" value="Zn-dependent exopeptidases"/>
    <property type="match status" value="1"/>
</dbReference>
<evidence type="ECO:0000256" key="1">
    <source>
        <dbReference type="ARBA" id="ARBA00001561"/>
    </source>
</evidence>
<evidence type="ECO:0000256" key="2">
    <source>
        <dbReference type="ARBA" id="ARBA00011901"/>
    </source>
</evidence>
<dbReference type="GO" id="GO:0009253">
    <property type="term" value="P:peptidoglycan catabolic process"/>
    <property type="evidence" value="ECO:0007669"/>
    <property type="project" value="InterPro"/>
</dbReference>
<evidence type="ECO:0000313" key="6">
    <source>
        <dbReference type="Proteomes" id="UP000183685"/>
    </source>
</evidence>